<feature type="transmembrane region" description="Helical" evidence="7">
    <location>
        <begin position="114"/>
        <end position="136"/>
    </location>
</feature>
<evidence type="ECO:0000313" key="9">
    <source>
        <dbReference type="EMBL" id="MBC6493133.1"/>
    </source>
</evidence>
<accession>A0ABR7MEY0</accession>
<dbReference type="GO" id="GO:0008233">
    <property type="term" value="F:peptidase activity"/>
    <property type="evidence" value="ECO:0007669"/>
    <property type="project" value="UniProtKB-KW"/>
</dbReference>
<feature type="transmembrane region" description="Helical" evidence="7">
    <location>
        <begin position="89"/>
        <end position="108"/>
    </location>
</feature>
<evidence type="ECO:0000256" key="6">
    <source>
        <dbReference type="ARBA" id="ARBA00023136"/>
    </source>
</evidence>
<keyword evidence="3 7" id="KW-0812">Transmembrane</keyword>
<dbReference type="Gene3D" id="1.20.1540.10">
    <property type="entry name" value="Rhomboid-like"/>
    <property type="match status" value="1"/>
</dbReference>
<organism evidence="9 10">
    <name type="scientific">Flavihumibacter stibioxidans</name>
    <dbReference type="NCBI Taxonomy" id="1834163"/>
    <lineage>
        <taxon>Bacteria</taxon>
        <taxon>Pseudomonadati</taxon>
        <taxon>Bacteroidota</taxon>
        <taxon>Chitinophagia</taxon>
        <taxon>Chitinophagales</taxon>
        <taxon>Chitinophagaceae</taxon>
        <taxon>Flavihumibacter</taxon>
    </lineage>
</organism>
<keyword evidence="4" id="KW-0378">Hydrolase</keyword>
<dbReference type="PANTHER" id="PTHR43731">
    <property type="entry name" value="RHOMBOID PROTEASE"/>
    <property type="match status" value="1"/>
</dbReference>
<evidence type="ECO:0000256" key="3">
    <source>
        <dbReference type="ARBA" id="ARBA00022692"/>
    </source>
</evidence>
<dbReference type="RefSeq" id="WP_187258452.1">
    <property type="nucleotide sequence ID" value="NZ_JBHULF010000006.1"/>
</dbReference>
<keyword evidence="5 7" id="KW-1133">Transmembrane helix</keyword>
<dbReference type="GO" id="GO:0006508">
    <property type="term" value="P:proteolysis"/>
    <property type="evidence" value="ECO:0007669"/>
    <property type="project" value="UniProtKB-KW"/>
</dbReference>
<dbReference type="InterPro" id="IPR050925">
    <property type="entry name" value="Rhomboid_protease_S54"/>
</dbReference>
<comment type="subcellular location">
    <subcellularLocation>
        <location evidence="1">Membrane</location>
        <topology evidence="1">Multi-pass membrane protein</topology>
    </subcellularLocation>
</comment>
<protein>
    <submittedName>
        <fullName evidence="9">Rhomboid family intramembrane serine protease</fullName>
    </submittedName>
</protein>
<feature type="transmembrane region" description="Helical" evidence="7">
    <location>
        <begin position="178"/>
        <end position="198"/>
    </location>
</feature>
<reference evidence="9 10" key="1">
    <citation type="submission" date="2016-07" db="EMBL/GenBank/DDBJ databases">
        <title>Genome analysis of Flavihumibacter stibioxidans YS-17.</title>
        <authorList>
            <person name="Shi K."/>
            <person name="Han Y."/>
            <person name="Wang G."/>
        </authorList>
    </citation>
    <scope>NUCLEOTIDE SEQUENCE [LARGE SCALE GENOMIC DNA]</scope>
    <source>
        <strain evidence="9 10">YS-17</strain>
    </source>
</reference>
<keyword evidence="9" id="KW-0645">Protease</keyword>
<gene>
    <name evidence="9" type="ORF">BC349_18925</name>
</gene>
<evidence type="ECO:0000256" key="5">
    <source>
        <dbReference type="ARBA" id="ARBA00022989"/>
    </source>
</evidence>
<dbReference type="InterPro" id="IPR035952">
    <property type="entry name" value="Rhomboid-like_sf"/>
</dbReference>
<keyword evidence="10" id="KW-1185">Reference proteome</keyword>
<feature type="transmembrane region" description="Helical" evidence="7">
    <location>
        <begin position="143"/>
        <end position="166"/>
    </location>
</feature>
<dbReference type="InterPro" id="IPR022764">
    <property type="entry name" value="Peptidase_S54_rhomboid_dom"/>
</dbReference>
<feature type="transmembrane region" description="Helical" evidence="7">
    <location>
        <begin position="55"/>
        <end position="77"/>
    </location>
</feature>
<dbReference type="Proteomes" id="UP000765802">
    <property type="component" value="Unassembled WGS sequence"/>
</dbReference>
<feature type="domain" description="Peptidase S54 rhomboid" evidence="8">
    <location>
        <begin position="40"/>
        <end position="194"/>
    </location>
</feature>
<dbReference type="SUPFAM" id="SSF144091">
    <property type="entry name" value="Rhomboid-like"/>
    <property type="match status" value="1"/>
</dbReference>
<evidence type="ECO:0000256" key="1">
    <source>
        <dbReference type="ARBA" id="ARBA00004141"/>
    </source>
</evidence>
<proteinExistence type="inferred from homology"/>
<dbReference type="PANTHER" id="PTHR43731:SF14">
    <property type="entry name" value="PRESENILIN-ASSOCIATED RHOMBOID-LIKE PROTEIN, MITOCHONDRIAL"/>
    <property type="match status" value="1"/>
</dbReference>
<comment type="similarity">
    <text evidence="2">Belongs to the peptidase S54 family.</text>
</comment>
<evidence type="ECO:0000259" key="8">
    <source>
        <dbReference type="Pfam" id="PF01694"/>
    </source>
</evidence>
<dbReference type="EMBL" id="MBUA01000031">
    <property type="protein sequence ID" value="MBC6493133.1"/>
    <property type="molecule type" value="Genomic_DNA"/>
</dbReference>
<comment type="caution">
    <text evidence="9">The sequence shown here is derived from an EMBL/GenBank/DDBJ whole genome shotgun (WGS) entry which is preliminary data.</text>
</comment>
<evidence type="ECO:0000256" key="7">
    <source>
        <dbReference type="SAM" id="Phobius"/>
    </source>
</evidence>
<keyword evidence="6 7" id="KW-0472">Membrane</keyword>
<sequence>MISITLSIVLLTVVISFTAFNKEKVKEDLLFWPAVIDSRKQYYRFLTCGFVHGDLMHLAFNMISLFSFGEFLEVYLFAHPGLFGSKGKLVYLMLYLLALIFSVLPDYFQYRKNYSYRALGASGAVSAVIFSAILLNPATPIRLMFIPIDIPGYIFGFIFLALSAYLAKRGGDNIGHRAHFSGAIFGVLYTIIAAKLLANFDVIKSFIEAIKERY</sequence>
<evidence type="ECO:0000256" key="4">
    <source>
        <dbReference type="ARBA" id="ARBA00022801"/>
    </source>
</evidence>
<evidence type="ECO:0000313" key="10">
    <source>
        <dbReference type="Proteomes" id="UP000765802"/>
    </source>
</evidence>
<dbReference type="Pfam" id="PF01694">
    <property type="entry name" value="Rhomboid"/>
    <property type="match status" value="1"/>
</dbReference>
<name>A0ABR7MEY0_9BACT</name>
<evidence type="ECO:0000256" key="2">
    <source>
        <dbReference type="ARBA" id="ARBA00009045"/>
    </source>
</evidence>